<dbReference type="SUPFAM" id="SSF55781">
    <property type="entry name" value="GAF domain-like"/>
    <property type="match status" value="1"/>
</dbReference>
<evidence type="ECO:0000256" key="4">
    <source>
        <dbReference type="SAM" id="MobiDB-lite"/>
    </source>
</evidence>
<sequence length="281" mass="30928">MTVEDSGPGNGPAVRERSDDNRAGPGRPSVLDRAFVLLELVAAHEEGIGVREAARQTGIDRSAVSRILAQLEELGWVEQTGDRGMYSTGHRLFSLVAVLRDRDSLWNAAKPILQELVDRYNESCYLAVRQHHRLVFRDKIDCDQTIRYVLELGKPFRLTTGAAGAAILAGMPQSEVELVFAEGLERYTPNSITDVREYRETLERDRKLGYSVSHGRWVRNGAGIAAPFFDASGSCAGAVTLSLPGYRLDMLPIEKAGQAVADGARRLSRRLGYLGTGERTE</sequence>
<keyword evidence="8" id="KW-1185">Reference proteome</keyword>
<dbReference type="InterPro" id="IPR014757">
    <property type="entry name" value="Tscrpt_reg_IclR_C"/>
</dbReference>
<dbReference type="InterPro" id="IPR005471">
    <property type="entry name" value="Tscrpt_reg_IclR_N"/>
</dbReference>
<dbReference type="PROSITE" id="PS51078">
    <property type="entry name" value="ICLR_ED"/>
    <property type="match status" value="1"/>
</dbReference>
<dbReference type="InterPro" id="IPR029016">
    <property type="entry name" value="GAF-like_dom_sf"/>
</dbReference>
<dbReference type="Pfam" id="PF01614">
    <property type="entry name" value="IclR_C"/>
    <property type="match status" value="1"/>
</dbReference>
<dbReference type="GO" id="GO:0003677">
    <property type="term" value="F:DNA binding"/>
    <property type="evidence" value="ECO:0007669"/>
    <property type="project" value="UniProtKB-KW"/>
</dbReference>
<dbReference type="InterPro" id="IPR036388">
    <property type="entry name" value="WH-like_DNA-bd_sf"/>
</dbReference>
<evidence type="ECO:0000259" key="5">
    <source>
        <dbReference type="PROSITE" id="PS51077"/>
    </source>
</evidence>
<dbReference type="InterPro" id="IPR036390">
    <property type="entry name" value="WH_DNA-bd_sf"/>
</dbReference>
<evidence type="ECO:0000256" key="3">
    <source>
        <dbReference type="ARBA" id="ARBA00023163"/>
    </source>
</evidence>
<protein>
    <submittedName>
        <fullName evidence="7">Transcriptional regulator, IclR family</fullName>
    </submittedName>
</protein>
<evidence type="ECO:0000259" key="6">
    <source>
        <dbReference type="PROSITE" id="PS51078"/>
    </source>
</evidence>
<dbReference type="SUPFAM" id="SSF46785">
    <property type="entry name" value="Winged helix' DNA-binding domain"/>
    <property type="match status" value="1"/>
</dbReference>
<feature type="domain" description="IclR-ED" evidence="6">
    <location>
        <begin position="91"/>
        <end position="273"/>
    </location>
</feature>
<dbReference type="Gene3D" id="1.10.10.10">
    <property type="entry name" value="Winged helix-like DNA-binding domain superfamily/Winged helix DNA-binding domain"/>
    <property type="match status" value="1"/>
</dbReference>
<accession>A0A1W2FMK5</accession>
<dbReference type="GO" id="GO:0003700">
    <property type="term" value="F:DNA-binding transcription factor activity"/>
    <property type="evidence" value="ECO:0007669"/>
    <property type="project" value="TreeGrafter"/>
</dbReference>
<name>A0A1W2FMK5_KIBAR</name>
<organism evidence="7 8">
    <name type="scientific">Kibdelosporangium aridum</name>
    <dbReference type="NCBI Taxonomy" id="2030"/>
    <lineage>
        <taxon>Bacteria</taxon>
        <taxon>Bacillati</taxon>
        <taxon>Actinomycetota</taxon>
        <taxon>Actinomycetes</taxon>
        <taxon>Pseudonocardiales</taxon>
        <taxon>Pseudonocardiaceae</taxon>
        <taxon>Kibdelosporangium</taxon>
    </lineage>
</organism>
<evidence type="ECO:0000256" key="2">
    <source>
        <dbReference type="ARBA" id="ARBA00023125"/>
    </source>
</evidence>
<evidence type="ECO:0000313" key="7">
    <source>
        <dbReference type="EMBL" id="SMD22922.1"/>
    </source>
</evidence>
<dbReference type="Pfam" id="PF09339">
    <property type="entry name" value="HTH_IclR"/>
    <property type="match status" value="1"/>
</dbReference>
<dbReference type="GO" id="GO:0045892">
    <property type="term" value="P:negative regulation of DNA-templated transcription"/>
    <property type="evidence" value="ECO:0007669"/>
    <property type="project" value="TreeGrafter"/>
</dbReference>
<feature type="domain" description="HTH iclR-type" evidence="5">
    <location>
        <begin position="28"/>
        <end position="90"/>
    </location>
</feature>
<reference evidence="7 8" key="1">
    <citation type="submission" date="2017-04" db="EMBL/GenBank/DDBJ databases">
        <authorList>
            <person name="Afonso C.L."/>
            <person name="Miller P.J."/>
            <person name="Scott M.A."/>
            <person name="Spackman E."/>
            <person name="Goraichik I."/>
            <person name="Dimitrov K.M."/>
            <person name="Suarez D.L."/>
            <person name="Swayne D.E."/>
        </authorList>
    </citation>
    <scope>NUCLEOTIDE SEQUENCE [LARGE SCALE GENOMIC DNA]</scope>
    <source>
        <strain evidence="7 8">DSM 43828</strain>
    </source>
</reference>
<dbReference type="Proteomes" id="UP000192674">
    <property type="component" value="Unassembled WGS sequence"/>
</dbReference>
<evidence type="ECO:0000256" key="1">
    <source>
        <dbReference type="ARBA" id="ARBA00023015"/>
    </source>
</evidence>
<keyword evidence="2" id="KW-0238">DNA-binding</keyword>
<gene>
    <name evidence="7" type="ORF">SAMN05661093_07703</name>
</gene>
<dbReference type="EMBL" id="FWXV01000008">
    <property type="protein sequence ID" value="SMD22922.1"/>
    <property type="molecule type" value="Genomic_DNA"/>
</dbReference>
<dbReference type="InterPro" id="IPR050707">
    <property type="entry name" value="HTH_MetabolicPath_Reg"/>
</dbReference>
<dbReference type="RefSeq" id="WP_143446878.1">
    <property type="nucleotide sequence ID" value="NZ_FWXV01000008.1"/>
</dbReference>
<proteinExistence type="predicted"/>
<dbReference type="CDD" id="cd00090">
    <property type="entry name" value="HTH_ARSR"/>
    <property type="match status" value="1"/>
</dbReference>
<keyword evidence="1" id="KW-0805">Transcription regulation</keyword>
<dbReference type="OrthoDB" id="7274111at2"/>
<dbReference type="PANTHER" id="PTHR30136:SF24">
    <property type="entry name" value="HTH-TYPE TRANSCRIPTIONAL REPRESSOR ALLR"/>
    <property type="match status" value="1"/>
</dbReference>
<dbReference type="Gene3D" id="3.30.450.40">
    <property type="match status" value="1"/>
</dbReference>
<dbReference type="PANTHER" id="PTHR30136">
    <property type="entry name" value="HELIX-TURN-HELIX TRANSCRIPTIONAL REGULATOR, ICLR FAMILY"/>
    <property type="match status" value="1"/>
</dbReference>
<dbReference type="SMART" id="SM00346">
    <property type="entry name" value="HTH_ICLR"/>
    <property type="match status" value="1"/>
</dbReference>
<keyword evidence="3" id="KW-0804">Transcription</keyword>
<dbReference type="InterPro" id="IPR011991">
    <property type="entry name" value="ArsR-like_HTH"/>
</dbReference>
<evidence type="ECO:0000313" key="8">
    <source>
        <dbReference type="Proteomes" id="UP000192674"/>
    </source>
</evidence>
<dbReference type="PROSITE" id="PS51077">
    <property type="entry name" value="HTH_ICLR"/>
    <property type="match status" value="1"/>
</dbReference>
<dbReference type="AlphaFoldDB" id="A0A1W2FMK5"/>
<feature type="region of interest" description="Disordered" evidence="4">
    <location>
        <begin position="1"/>
        <end position="27"/>
    </location>
</feature>